<protein>
    <submittedName>
        <fullName evidence="3">Uncharacterized protein</fullName>
    </submittedName>
</protein>
<keyword evidence="1" id="KW-1133">Transmembrane helix</keyword>
<sequence>MKKIVMIMLLIVSTLVLTITPAYAKETDINDERIDVEIIRDNTVVEIKHMKDWRISHAVVEYAFLEDGINVAQLGTISVKDNKFTVDSKWTAIKVHQVKRLVGQVYYTHMAQGKNTIGSFANVKRQNIVEIQTVAVKTIKTKILTGMSPTSPLHKYYEFYFKFDKKHDKLAAIDASYVIEKKWWFIGTGKENIEKEISIYDGVFMSGYVSNSIGTTFLPTPATESVKGLEKNTDKNIDANYVARVSGDIGTWGNNYTISNFVILRVKYYLDGEFIIDDVINNPTSPQDDLNYLQSLVEQIKKLIEYIQGLNWSNILLWIVAILCIPVVIGLILIIWFFIKIVISSIKLVFKTIKSILKFIKWVLIPNKKRR</sequence>
<proteinExistence type="predicted"/>
<dbReference type="HOGENOM" id="CLU_745194_0_0_14"/>
<organism evidence="3 4">
    <name type="scientific">Alteracholeplasma palmae (strain ATCC 49389 / J233)</name>
    <name type="common">Acholeplasma palmae</name>
    <dbReference type="NCBI Taxonomy" id="1318466"/>
    <lineage>
        <taxon>Bacteria</taxon>
        <taxon>Bacillati</taxon>
        <taxon>Mycoplasmatota</taxon>
        <taxon>Mollicutes</taxon>
        <taxon>Acholeplasmatales</taxon>
        <taxon>Acholeplasmataceae</taxon>
        <taxon>Acholeplasma</taxon>
    </lineage>
</organism>
<dbReference type="AlphaFoldDB" id="U4KKW3"/>
<feature type="chain" id="PRO_5004651408" evidence="2">
    <location>
        <begin position="25"/>
        <end position="371"/>
    </location>
</feature>
<dbReference type="Proteomes" id="UP000032740">
    <property type="component" value="Chromosome"/>
</dbReference>
<keyword evidence="2" id="KW-0732">Signal</keyword>
<keyword evidence="1" id="KW-0812">Transmembrane</keyword>
<evidence type="ECO:0000313" key="3">
    <source>
        <dbReference type="EMBL" id="CCV64328.1"/>
    </source>
</evidence>
<evidence type="ECO:0000256" key="2">
    <source>
        <dbReference type="SAM" id="SignalP"/>
    </source>
</evidence>
<name>U4KKW3_ALTPJ</name>
<gene>
    <name evidence="3" type="ORF">BN85407510</name>
</gene>
<evidence type="ECO:0000256" key="1">
    <source>
        <dbReference type="SAM" id="Phobius"/>
    </source>
</evidence>
<dbReference type="KEGG" id="apal:BN85407510"/>
<keyword evidence="4" id="KW-1185">Reference proteome</keyword>
<keyword evidence="1" id="KW-0472">Membrane</keyword>
<dbReference type="RefSeq" id="WP_026658998.1">
    <property type="nucleotide sequence ID" value="NC_022538.1"/>
</dbReference>
<accession>U4KKW3</accession>
<evidence type="ECO:0000313" key="4">
    <source>
        <dbReference type="Proteomes" id="UP000032740"/>
    </source>
</evidence>
<dbReference type="EMBL" id="FO681347">
    <property type="protein sequence ID" value="CCV64328.1"/>
    <property type="molecule type" value="Genomic_DNA"/>
</dbReference>
<reference evidence="3 4" key="1">
    <citation type="journal article" date="2013" name="J. Mol. Microbiol. Biotechnol.">
        <title>Analysis of the Complete Genomes of Acholeplasma brassicae , A. palmae and A. laidlawii and Their Comparison to the Obligate Parasites from ' Candidatus Phytoplasma'.</title>
        <authorList>
            <person name="Kube M."/>
            <person name="Siewert C."/>
            <person name="Migdoll A.M."/>
            <person name="Duduk B."/>
            <person name="Holz S."/>
            <person name="Rabus R."/>
            <person name="Seemuller E."/>
            <person name="Mitrovic J."/>
            <person name="Muller I."/>
            <person name="Buttner C."/>
            <person name="Reinhardt R."/>
        </authorList>
    </citation>
    <scope>NUCLEOTIDE SEQUENCE [LARGE SCALE GENOMIC DNA]</scope>
    <source>
        <strain evidence="3 4">J233</strain>
    </source>
</reference>
<feature type="signal peptide" evidence="2">
    <location>
        <begin position="1"/>
        <end position="24"/>
    </location>
</feature>
<dbReference type="OrthoDB" id="385499at2"/>
<feature type="transmembrane region" description="Helical" evidence="1">
    <location>
        <begin position="315"/>
        <end position="339"/>
    </location>
</feature>